<evidence type="ECO:0000313" key="4">
    <source>
        <dbReference type="EMBL" id="CAE6996817.1"/>
    </source>
</evidence>
<dbReference type="EMBL" id="HG992977">
    <property type="protein sequence ID" value="CAE6996817.1"/>
    <property type="molecule type" value="Genomic_DNA"/>
</dbReference>
<evidence type="ECO:0000256" key="1">
    <source>
        <dbReference type="PIRSR" id="PIRSR632852-1"/>
    </source>
</evidence>
<feature type="compositionally biased region" description="Polar residues" evidence="2">
    <location>
        <begin position="256"/>
        <end position="285"/>
    </location>
</feature>
<protein>
    <submittedName>
        <fullName evidence="4">2OG-FeII-Oxy-2 domain containing protein</fullName>
    </submittedName>
</protein>
<name>A0A6S6VPT1_9PLEO</name>
<dbReference type="AlphaFoldDB" id="A0A6S6VPT1"/>
<dbReference type="Proteomes" id="UP000472372">
    <property type="component" value="Chromosome 1"/>
</dbReference>
<feature type="binding site" evidence="1">
    <location>
        <position position="804"/>
    </location>
    <ligand>
        <name>2-oxoglutarate</name>
        <dbReference type="ChEBI" id="CHEBI:16810"/>
    </ligand>
</feature>
<feature type="binding site" evidence="1">
    <location>
        <position position="934"/>
    </location>
    <ligand>
        <name>2-oxoglutarate</name>
        <dbReference type="ChEBI" id="CHEBI:16810"/>
    </ligand>
</feature>
<dbReference type="Pfam" id="PF13532">
    <property type="entry name" value="2OG-FeII_Oxy_2"/>
    <property type="match status" value="1"/>
</dbReference>
<dbReference type="SUPFAM" id="SSF51197">
    <property type="entry name" value="Clavaminate synthase-like"/>
    <property type="match status" value="1"/>
</dbReference>
<feature type="compositionally biased region" description="Polar residues" evidence="2">
    <location>
        <begin position="208"/>
        <end position="221"/>
    </location>
</feature>
<dbReference type="PANTHER" id="PTHR31573">
    <property type="entry name" value="ALPHA-KETOGLUTARATE-DEPENDENT DIOXYGENASE ALKB HOMOLOG 2"/>
    <property type="match status" value="1"/>
</dbReference>
<dbReference type="GO" id="GO:0051747">
    <property type="term" value="F:cytosine C-5 DNA demethylase activity"/>
    <property type="evidence" value="ECO:0007669"/>
    <property type="project" value="TreeGrafter"/>
</dbReference>
<dbReference type="GO" id="GO:0008198">
    <property type="term" value="F:ferrous iron binding"/>
    <property type="evidence" value="ECO:0007669"/>
    <property type="project" value="TreeGrafter"/>
</dbReference>
<feature type="domain" description="Alpha-ketoglutarate-dependent dioxygenase AlkB-like" evidence="3">
    <location>
        <begin position="784"/>
        <end position="939"/>
    </location>
</feature>
<dbReference type="InterPro" id="IPR032852">
    <property type="entry name" value="ALKBH2"/>
</dbReference>
<gene>
    <name evidence="4" type="ORF">PTTW11_00409</name>
</gene>
<feature type="region of interest" description="Disordered" evidence="2">
    <location>
        <begin position="1"/>
        <end position="232"/>
    </location>
</feature>
<proteinExistence type="predicted"/>
<feature type="binding site" evidence="1">
    <location>
        <position position="813"/>
    </location>
    <ligand>
        <name>2-oxoglutarate</name>
        <dbReference type="ChEBI" id="CHEBI:16810"/>
    </ligand>
</feature>
<dbReference type="GO" id="GO:0035516">
    <property type="term" value="F:broad specificity oxidative DNA demethylase activity"/>
    <property type="evidence" value="ECO:0007669"/>
    <property type="project" value="TreeGrafter"/>
</dbReference>
<dbReference type="PANTHER" id="PTHR31573:SF4">
    <property type="entry name" value="FE2OG DIOXYGENASE DOMAIN-CONTAINING PROTEIN"/>
    <property type="match status" value="1"/>
</dbReference>
<accession>A0A6S6VPT1</accession>
<feature type="compositionally biased region" description="Polar residues" evidence="2">
    <location>
        <begin position="170"/>
        <end position="193"/>
    </location>
</feature>
<feature type="compositionally biased region" description="Basic residues" evidence="2">
    <location>
        <begin position="66"/>
        <end position="80"/>
    </location>
</feature>
<dbReference type="InterPro" id="IPR027450">
    <property type="entry name" value="AlkB-like"/>
</dbReference>
<organism evidence="4 5">
    <name type="scientific">Pyrenophora teres f. teres</name>
    <dbReference type="NCBI Taxonomy" id="97479"/>
    <lineage>
        <taxon>Eukaryota</taxon>
        <taxon>Fungi</taxon>
        <taxon>Dikarya</taxon>
        <taxon>Ascomycota</taxon>
        <taxon>Pezizomycotina</taxon>
        <taxon>Dothideomycetes</taxon>
        <taxon>Pleosporomycetidae</taxon>
        <taxon>Pleosporales</taxon>
        <taxon>Pleosporineae</taxon>
        <taxon>Pleosporaceae</taxon>
        <taxon>Pyrenophora</taxon>
    </lineage>
</organism>
<dbReference type="InterPro" id="IPR037151">
    <property type="entry name" value="AlkB-like_sf"/>
</dbReference>
<feature type="compositionally biased region" description="Basic and acidic residues" evidence="2">
    <location>
        <begin position="49"/>
        <end position="60"/>
    </location>
</feature>
<feature type="region of interest" description="Disordered" evidence="2">
    <location>
        <begin position="249"/>
        <end position="291"/>
    </location>
</feature>
<evidence type="ECO:0000259" key="3">
    <source>
        <dbReference type="Pfam" id="PF13532"/>
    </source>
</evidence>
<dbReference type="Gene3D" id="2.60.120.590">
    <property type="entry name" value="Alpha-ketoglutarate-dependent dioxygenase AlkB-like"/>
    <property type="match status" value="1"/>
</dbReference>
<dbReference type="GO" id="GO:0006307">
    <property type="term" value="P:DNA alkylation repair"/>
    <property type="evidence" value="ECO:0007669"/>
    <property type="project" value="TreeGrafter"/>
</dbReference>
<evidence type="ECO:0000256" key="2">
    <source>
        <dbReference type="SAM" id="MobiDB-lite"/>
    </source>
</evidence>
<reference evidence="4" key="1">
    <citation type="submission" date="2021-02" db="EMBL/GenBank/DDBJ databases">
        <authorList>
            <person name="Syme A R."/>
            <person name="Syme A R."/>
            <person name="Moolhuijzen P."/>
        </authorList>
    </citation>
    <scope>NUCLEOTIDE SEQUENCE</scope>
    <source>
        <strain evidence="4">W1-1</strain>
    </source>
</reference>
<sequence>MAPSKRGRNDAAALEDVPSTKHPRLMQDLEQTGMLDAPANFGSLSSTRPKREIKPPERYSDMTPRPSRRKRTTAPKRPSKKPATTMKRGSLTTKEAKVNSKTPNPKVRLGGLPSAIMRSQEQEHKDDESDLSPPPSSLLLNPMTATADKQILPLGGPSQCAQNVPAPVPASSQYTITPNMSQTEATRFQTPSSRLWMPQTPEDPPRQPTQQAHTDTQTSPVQHAYPSPGSEPYQHLQVAQEKFDLRSNPELEKQPTPHQDSYQTQPTQLSPSTPLATTYARSDATTECGDTECSPLHVSSRADDNQQHLLAIAEQLLAQRHVGQNKPEPFGKPEVWAEGRQELCETLHYYRGYQSASYATGGFVRGFMFDKVAHDRDYVDSDVIVSRAGGGLMKDKDSGEMKAGRDQKEDLVATGLRNCMLSRNPVVVITGVDNPHIPSKPPHQYCVLDHFKPTHIWSEKSGGSEMVRYRFEKLNTKKNSWWRAKDSSDIAALGSLPPPVEKQCGECDVVSPQVYLNGWMCLRSTCASFWKLIIPTPGPGNSTSSQEPNEASLIYDPRFLKQKTPWFNDDRDYPLVSNTAELSAHARPGEDTSVAFWSGIVCPKCGRCISRIHWASWTCSNSTCDYIRSPPHSLVSALSLRDPLWPVTDLDTHSRDIFSPLIDINVSVSHGYRINRFKLPGIDGFITHMIANKTVLEEEGGPDAMFEELQLTDIGLERRSMPNGQLKGPNYCRQFLVNYGMPYKFIAATGSRSFDGAARAITSTRSRLNWAAKLLLSQETGKSMQEVAQNWTQQEFNEVLALGYFQGQKINYHDDGEYGLGPTIATLSLGAPGTMRIRMKARHYHGISSNTGSYDDTPPIPGCQKYEDRLALQPELNALKQLVSAKPYNARRKQIPKELGLNSRGQAKDVLTMHLGHGDIVIMHGAEVQKYYEHAVEHEGSLRFALTCRYIDAKSLKEEDRPAYVVEADREGYDGSRLL</sequence>
<evidence type="ECO:0000313" key="5">
    <source>
        <dbReference type="Proteomes" id="UP000472372"/>
    </source>
</evidence>